<evidence type="ECO:0000256" key="4">
    <source>
        <dbReference type="ARBA" id="ARBA00022729"/>
    </source>
</evidence>
<dbReference type="Gene3D" id="3.40.50.2300">
    <property type="match status" value="2"/>
</dbReference>
<dbReference type="PANTHER" id="PTHR34296:SF2">
    <property type="entry name" value="ABC TRANSPORTER GUANOSINE-BINDING PROTEIN NUPN"/>
    <property type="match status" value="1"/>
</dbReference>
<dbReference type="GO" id="GO:0005886">
    <property type="term" value="C:plasma membrane"/>
    <property type="evidence" value="ECO:0007669"/>
    <property type="project" value="UniProtKB-SubCell"/>
</dbReference>
<sequence>MKKLVALFLAAALTLSLVACGGGGSSSAAPAGSGSTAGSSAAASTPKEPLNVALLYGGTLGAQAFIDVVDKGFKQAAADFGINYSVLENVELSAAADTFRTVIANGADVLVVADVKWNEALAEVADENPDFPFVHLDADGTGGLSSAHPNIYEVSYKEHESAFLNGVFCALMSKTGKVAQIQGSDSGTMIRFNSGFRAGVQYVLDTDPPTTVVGFSDVNKGYETAMLYYDQGYDWLAACAAGSNLGVFQASQEKGGDNWCCGAADGQFHLMPERIVCSQVKTIDKVGYNYIKHIVETGDFKGGQWDVLGIAEGGVDLIFNDQNEELLKIIPEETMAKYEAIRDEVVSGAIQVPATYEELDAFTARYEG</sequence>
<comment type="similarity">
    <text evidence="2">Belongs to the BMP lipoprotein family.</text>
</comment>
<organism evidence="9 10">
    <name type="scientific">Anaerofilum hominis</name>
    <dbReference type="NCBI Taxonomy" id="2763016"/>
    <lineage>
        <taxon>Bacteria</taxon>
        <taxon>Bacillati</taxon>
        <taxon>Bacillota</taxon>
        <taxon>Clostridia</taxon>
        <taxon>Eubacteriales</taxon>
        <taxon>Oscillospiraceae</taxon>
        <taxon>Anaerofilum</taxon>
    </lineage>
</organism>
<comment type="subcellular location">
    <subcellularLocation>
        <location evidence="1">Cell membrane</location>
        <topology evidence="1">Lipid-anchor</topology>
    </subcellularLocation>
</comment>
<keyword evidence="3" id="KW-1003">Cell membrane</keyword>
<accession>A0A923L217</accession>
<proteinExistence type="inferred from homology"/>
<evidence type="ECO:0000256" key="2">
    <source>
        <dbReference type="ARBA" id="ARBA00008610"/>
    </source>
</evidence>
<dbReference type="PANTHER" id="PTHR34296">
    <property type="entry name" value="TRANSCRIPTIONAL ACTIVATOR PROTEIN MED"/>
    <property type="match status" value="1"/>
</dbReference>
<dbReference type="PROSITE" id="PS51257">
    <property type="entry name" value="PROKAR_LIPOPROTEIN"/>
    <property type="match status" value="1"/>
</dbReference>
<dbReference type="RefSeq" id="WP_186888764.1">
    <property type="nucleotide sequence ID" value="NZ_JACONZ010000005.1"/>
</dbReference>
<feature type="signal peptide" evidence="7">
    <location>
        <begin position="1"/>
        <end position="21"/>
    </location>
</feature>
<evidence type="ECO:0000313" key="9">
    <source>
        <dbReference type="EMBL" id="MBC5582401.1"/>
    </source>
</evidence>
<dbReference type="Proteomes" id="UP000659630">
    <property type="component" value="Unassembled WGS sequence"/>
</dbReference>
<evidence type="ECO:0000256" key="5">
    <source>
        <dbReference type="ARBA" id="ARBA00023136"/>
    </source>
</evidence>
<keyword evidence="5" id="KW-0472">Membrane</keyword>
<dbReference type="EMBL" id="JACONZ010000005">
    <property type="protein sequence ID" value="MBC5582401.1"/>
    <property type="molecule type" value="Genomic_DNA"/>
</dbReference>
<dbReference type="InterPro" id="IPR050957">
    <property type="entry name" value="BMP_lipoprotein"/>
</dbReference>
<keyword evidence="10" id="KW-1185">Reference proteome</keyword>
<feature type="chain" id="PRO_5038929972" evidence="7">
    <location>
        <begin position="22"/>
        <end position="368"/>
    </location>
</feature>
<feature type="domain" description="ABC transporter substrate-binding protein PnrA-like" evidence="8">
    <location>
        <begin position="51"/>
        <end position="354"/>
    </location>
</feature>
<evidence type="ECO:0000256" key="1">
    <source>
        <dbReference type="ARBA" id="ARBA00004193"/>
    </source>
</evidence>
<dbReference type="AlphaFoldDB" id="A0A923L217"/>
<dbReference type="InterPro" id="IPR028082">
    <property type="entry name" value="Peripla_BP_I"/>
</dbReference>
<reference evidence="9" key="1">
    <citation type="submission" date="2020-08" db="EMBL/GenBank/DDBJ databases">
        <title>Genome public.</title>
        <authorList>
            <person name="Liu C."/>
            <person name="Sun Q."/>
        </authorList>
    </citation>
    <scope>NUCLEOTIDE SEQUENCE</scope>
    <source>
        <strain evidence="9">BX8</strain>
    </source>
</reference>
<dbReference type="InterPro" id="IPR003760">
    <property type="entry name" value="PnrA-like"/>
</dbReference>
<dbReference type="SUPFAM" id="SSF53822">
    <property type="entry name" value="Periplasmic binding protein-like I"/>
    <property type="match status" value="1"/>
</dbReference>
<dbReference type="Pfam" id="PF02608">
    <property type="entry name" value="Bmp"/>
    <property type="match status" value="1"/>
</dbReference>
<protein>
    <submittedName>
        <fullName evidence="9">BMP family ABC transporter substrate-binding protein</fullName>
    </submittedName>
</protein>
<keyword evidence="6" id="KW-0449">Lipoprotein</keyword>
<comment type="caution">
    <text evidence="9">The sequence shown here is derived from an EMBL/GenBank/DDBJ whole genome shotgun (WGS) entry which is preliminary data.</text>
</comment>
<keyword evidence="4 7" id="KW-0732">Signal</keyword>
<gene>
    <name evidence="9" type="ORF">H8S23_12885</name>
</gene>
<evidence type="ECO:0000256" key="7">
    <source>
        <dbReference type="SAM" id="SignalP"/>
    </source>
</evidence>
<evidence type="ECO:0000259" key="8">
    <source>
        <dbReference type="Pfam" id="PF02608"/>
    </source>
</evidence>
<evidence type="ECO:0000313" key="10">
    <source>
        <dbReference type="Proteomes" id="UP000659630"/>
    </source>
</evidence>
<name>A0A923L217_9FIRM</name>
<evidence type="ECO:0000256" key="3">
    <source>
        <dbReference type="ARBA" id="ARBA00022475"/>
    </source>
</evidence>
<evidence type="ECO:0000256" key="6">
    <source>
        <dbReference type="ARBA" id="ARBA00023288"/>
    </source>
</evidence>